<feature type="region of interest" description="Disordered" evidence="1">
    <location>
        <begin position="1"/>
        <end position="39"/>
    </location>
</feature>
<evidence type="ECO:0000313" key="3">
    <source>
        <dbReference type="Proteomes" id="UP000499080"/>
    </source>
</evidence>
<name>A0A4Y2D3B8_ARAVE</name>
<organism evidence="2 3">
    <name type="scientific">Araneus ventricosus</name>
    <name type="common">Orbweaver spider</name>
    <name type="synonym">Epeira ventricosa</name>
    <dbReference type="NCBI Taxonomy" id="182803"/>
    <lineage>
        <taxon>Eukaryota</taxon>
        <taxon>Metazoa</taxon>
        <taxon>Ecdysozoa</taxon>
        <taxon>Arthropoda</taxon>
        <taxon>Chelicerata</taxon>
        <taxon>Arachnida</taxon>
        <taxon>Araneae</taxon>
        <taxon>Araneomorphae</taxon>
        <taxon>Entelegynae</taxon>
        <taxon>Araneoidea</taxon>
        <taxon>Araneidae</taxon>
        <taxon>Araneus</taxon>
    </lineage>
</organism>
<gene>
    <name evidence="2" type="ORF">AVEN_267821_1</name>
</gene>
<accession>A0A4Y2D3B8</accession>
<evidence type="ECO:0000313" key="2">
    <source>
        <dbReference type="EMBL" id="GBM11252.1"/>
    </source>
</evidence>
<comment type="caution">
    <text evidence="2">The sequence shown here is derived from an EMBL/GenBank/DDBJ whole genome shotgun (WGS) entry which is preliminary data.</text>
</comment>
<dbReference type="Proteomes" id="UP000499080">
    <property type="component" value="Unassembled WGS sequence"/>
</dbReference>
<protein>
    <submittedName>
        <fullName evidence="2">Uncharacterized protein</fullName>
    </submittedName>
</protein>
<proteinExistence type="predicted"/>
<keyword evidence="3" id="KW-1185">Reference proteome</keyword>
<dbReference type="EMBL" id="BGPR01000297">
    <property type="protein sequence ID" value="GBM11252.1"/>
    <property type="molecule type" value="Genomic_DNA"/>
</dbReference>
<sequence>MRRSFVDDSFSFLTSQSSSASTGSAGLRPGRSASGRMSFPPEVRDVLLRQIRSDEVSAQQIYCAIIAAIAVRPPSCSDQNGSQFLLVPIAGDPIKLPSPAS</sequence>
<feature type="compositionally biased region" description="Low complexity" evidence="1">
    <location>
        <begin position="9"/>
        <end position="27"/>
    </location>
</feature>
<evidence type="ECO:0000256" key="1">
    <source>
        <dbReference type="SAM" id="MobiDB-lite"/>
    </source>
</evidence>
<dbReference type="AlphaFoldDB" id="A0A4Y2D3B8"/>
<reference evidence="2 3" key="1">
    <citation type="journal article" date="2019" name="Sci. Rep.">
        <title>Orb-weaving spider Araneus ventricosus genome elucidates the spidroin gene catalogue.</title>
        <authorList>
            <person name="Kono N."/>
            <person name="Nakamura H."/>
            <person name="Ohtoshi R."/>
            <person name="Moran D.A.P."/>
            <person name="Shinohara A."/>
            <person name="Yoshida Y."/>
            <person name="Fujiwara M."/>
            <person name="Mori M."/>
            <person name="Tomita M."/>
            <person name="Arakawa K."/>
        </authorList>
    </citation>
    <scope>NUCLEOTIDE SEQUENCE [LARGE SCALE GENOMIC DNA]</scope>
</reference>